<feature type="domain" description="GGDEF" evidence="5">
    <location>
        <begin position="217"/>
        <end position="354"/>
    </location>
</feature>
<gene>
    <name evidence="6" type="ORF">RJ41_13330</name>
</gene>
<dbReference type="PROSITE" id="PS50887">
    <property type="entry name" value="GGDEF"/>
    <property type="match status" value="1"/>
</dbReference>
<comment type="cofactor">
    <cofactor evidence="1">
        <name>Mg(2+)</name>
        <dbReference type="ChEBI" id="CHEBI:18420"/>
    </cofactor>
</comment>
<dbReference type="InterPro" id="IPR000160">
    <property type="entry name" value="GGDEF_dom"/>
</dbReference>
<dbReference type="SMART" id="SM00267">
    <property type="entry name" value="GGDEF"/>
    <property type="match status" value="1"/>
</dbReference>
<evidence type="ECO:0000256" key="1">
    <source>
        <dbReference type="ARBA" id="ARBA00001946"/>
    </source>
</evidence>
<dbReference type="PANTHER" id="PTHR45138:SF9">
    <property type="entry name" value="DIGUANYLATE CYCLASE DGCM-RELATED"/>
    <property type="match status" value="1"/>
</dbReference>
<reference evidence="6 7" key="1">
    <citation type="submission" date="2014-12" db="EMBL/GenBank/DDBJ databases">
        <title>Genome sequencing of Alteromonas marina AD001.</title>
        <authorList>
            <person name="Adrian T.G.S."/>
            <person name="Chan K.G."/>
        </authorList>
    </citation>
    <scope>NUCLEOTIDE SEQUENCE [LARGE SCALE GENOMIC DNA]</scope>
    <source>
        <strain evidence="6 7">AD001</strain>
    </source>
</reference>
<feature type="transmembrane region" description="Helical" evidence="4">
    <location>
        <begin position="47"/>
        <end position="64"/>
    </location>
</feature>
<protein>
    <recommendedName>
        <fullName evidence="2">diguanylate cyclase</fullName>
        <ecNumber evidence="2">2.7.7.65</ecNumber>
    </recommendedName>
</protein>
<dbReference type="OrthoDB" id="9803824at2"/>
<feature type="transmembrane region" description="Helical" evidence="4">
    <location>
        <begin position="150"/>
        <end position="167"/>
    </location>
</feature>
<evidence type="ECO:0000313" key="7">
    <source>
        <dbReference type="Proteomes" id="UP000031197"/>
    </source>
</evidence>
<dbReference type="EMBL" id="JWLW01000023">
    <property type="protein sequence ID" value="KHT50755.1"/>
    <property type="molecule type" value="Genomic_DNA"/>
</dbReference>
<dbReference type="InterPro" id="IPR050469">
    <property type="entry name" value="Diguanylate_Cyclase"/>
</dbReference>
<evidence type="ECO:0000256" key="4">
    <source>
        <dbReference type="SAM" id="Phobius"/>
    </source>
</evidence>
<dbReference type="SUPFAM" id="SSF55073">
    <property type="entry name" value="Nucleotide cyclase"/>
    <property type="match status" value="1"/>
</dbReference>
<dbReference type="PANTHER" id="PTHR45138">
    <property type="entry name" value="REGULATORY COMPONENTS OF SENSORY TRANSDUCTION SYSTEM"/>
    <property type="match status" value="1"/>
</dbReference>
<dbReference type="EC" id="2.7.7.65" evidence="2"/>
<keyword evidence="4" id="KW-0472">Membrane</keyword>
<dbReference type="Pfam" id="PF00990">
    <property type="entry name" value="GGDEF"/>
    <property type="match status" value="1"/>
</dbReference>
<keyword evidence="7" id="KW-1185">Reference proteome</keyword>
<dbReference type="Proteomes" id="UP000031197">
    <property type="component" value="Unassembled WGS sequence"/>
</dbReference>
<evidence type="ECO:0000256" key="2">
    <source>
        <dbReference type="ARBA" id="ARBA00012528"/>
    </source>
</evidence>
<feature type="transmembrane region" description="Helical" evidence="4">
    <location>
        <begin position="99"/>
        <end position="120"/>
    </location>
</feature>
<evidence type="ECO:0000256" key="3">
    <source>
        <dbReference type="ARBA" id="ARBA00034247"/>
    </source>
</evidence>
<dbReference type="GO" id="GO:0052621">
    <property type="term" value="F:diguanylate cyclase activity"/>
    <property type="evidence" value="ECO:0007669"/>
    <property type="project" value="UniProtKB-EC"/>
</dbReference>
<dbReference type="NCBIfam" id="TIGR00254">
    <property type="entry name" value="GGDEF"/>
    <property type="match status" value="1"/>
</dbReference>
<comment type="catalytic activity">
    <reaction evidence="3">
        <text>2 GTP = 3',3'-c-di-GMP + 2 diphosphate</text>
        <dbReference type="Rhea" id="RHEA:24898"/>
        <dbReference type="ChEBI" id="CHEBI:33019"/>
        <dbReference type="ChEBI" id="CHEBI:37565"/>
        <dbReference type="ChEBI" id="CHEBI:58805"/>
        <dbReference type="EC" id="2.7.7.65"/>
    </reaction>
</comment>
<sequence>MQINKPRELLRLRIALIIGAVLVLAFMAADLMLLPSSMYELYIFDRLLLQFPIILVVVVLSFWRRFIQHRAYIFAGLLIALSYSNYWLIWVCWEEHSFIFPYEGTILYAFFCVFALGIAFKLALAANVINILGFLGLMWVAPVYGDRVPISMAFVSGSLFICVYARYRLDRSVRMLKETNDRLLKLSKFDPLSDLLNRRALREQSEKLLALSKRHKVSMAVMMLDLDDFKKYNDCFGHQQGDEAIKIQARIMKQVFKRETDILGRYGGEEFIVVLSDIQKEQVEKHCDALLNKWKEAALEHAQDAKHPLMSCSIGVVFAKSAENMSIDCLIDEADKALYEAKEKGKAQFVLNQAQYLE</sequence>
<dbReference type="Gene3D" id="3.30.70.270">
    <property type="match status" value="1"/>
</dbReference>
<dbReference type="InterPro" id="IPR029787">
    <property type="entry name" value="Nucleotide_cyclase"/>
</dbReference>
<dbReference type="FunFam" id="3.30.70.270:FF:000001">
    <property type="entry name" value="Diguanylate cyclase domain protein"/>
    <property type="match status" value="1"/>
</dbReference>
<dbReference type="AlphaFoldDB" id="A0A0B3Z162"/>
<keyword evidence="4" id="KW-0812">Transmembrane</keyword>
<comment type="caution">
    <text evidence="6">The sequence shown here is derived from an EMBL/GenBank/DDBJ whole genome shotgun (WGS) entry which is preliminary data.</text>
</comment>
<dbReference type="CDD" id="cd01949">
    <property type="entry name" value="GGDEF"/>
    <property type="match status" value="1"/>
</dbReference>
<dbReference type="RefSeq" id="WP_039221628.1">
    <property type="nucleotide sequence ID" value="NZ_JWLW01000023.1"/>
</dbReference>
<evidence type="ECO:0000259" key="5">
    <source>
        <dbReference type="PROSITE" id="PS50887"/>
    </source>
</evidence>
<accession>A0A0B3Z162</accession>
<feature type="transmembrane region" description="Helical" evidence="4">
    <location>
        <begin position="12"/>
        <end position="35"/>
    </location>
</feature>
<organism evidence="6 7">
    <name type="scientific">Alteromonas marina</name>
    <dbReference type="NCBI Taxonomy" id="203795"/>
    <lineage>
        <taxon>Bacteria</taxon>
        <taxon>Pseudomonadati</taxon>
        <taxon>Pseudomonadota</taxon>
        <taxon>Gammaproteobacteria</taxon>
        <taxon>Alteromonadales</taxon>
        <taxon>Alteromonadaceae</taxon>
        <taxon>Alteromonas/Salinimonas group</taxon>
        <taxon>Alteromonas</taxon>
    </lineage>
</organism>
<feature type="transmembrane region" description="Helical" evidence="4">
    <location>
        <begin position="127"/>
        <end position="144"/>
    </location>
</feature>
<feature type="transmembrane region" description="Helical" evidence="4">
    <location>
        <begin position="71"/>
        <end position="93"/>
    </location>
</feature>
<keyword evidence="4" id="KW-1133">Transmembrane helix</keyword>
<evidence type="ECO:0000313" key="6">
    <source>
        <dbReference type="EMBL" id="KHT50755.1"/>
    </source>
</evidence>
<dbReference type="InterPro" id="IPR043128">
    <property type="entry name" value="Rev_trsase/Diguanyl_cyclase"/>
</dbReference>
<proteinExistence type="predicted"/>
<name>A0A0B3Z162_9ALTE</name>